<dbReference type="RefSeq" id="WP_238272343.1">
    <property type="nucleotide sequence ID" value="NZ_BPQG01000040.1"/>
</dbReference>
<protein>
    <recommendedName>
        <fullName evidence="1">PIN domain-containing protein</fullName>
    </recommendedName>
</protein>
<dbReference type="EMBL" id="BPQG01000040">
    <property type="protein sequence ID" value="GJD44859.1"/>
    <property type="molecule type" value="Genomic_DNA"/>
</dbReference>
<evidence type="ECO:0000313" key="2">
    <source>
        <dbReference type="EMBL" id="GJD44859.1"/>
    </source>
</evidence>
<dbReference type="Gene3D" id="3.40.50.1010">
    <property type="entry name" value="5'-nuclease"/>
    <property type="match status" value="1"/>
</dbReference>
<evidence type="ECO:0000313" key="3">
    <source>
        <dbReference type="Proteomes" id="UP001055117"/>
    </source>
</evidence>
<dbReference type="CDD" id="cd18682">
    <property type="entry name" value="PIN_VapC-like"/>
    <property type="match status" value="1"/>
</dbReference>
<comment type="caution">
    <text evidence="2">The sequence shown here is derived from an EMBL/GenBank/DDBJ whole genome shotgun (WGS) entry which is preliminary data.</text>
</comment>
<keyword evidence="3" id="KW-1185">Reference proteome</keyword>
<dbReference type="InterPro" id="IPR002716">
    <property type="entry name" value="PIN_dom"/>
</dbReference>
<organism evidence="2 3">
    <name type="scientific">Methylobacterium cerastii</name>
    <dbReference type="NCBI Taxonomy" id="932741"/>
    <lineage>
        <taxon>Bacteria</taxon>
        <taxon>Pseudomonadati</taxon>
        <taxon>Pseudomonadota</taxon>
        <taxon>Alphaproteobacteria</taxon>
        <taxon>Hyphomicrobiales</taxon>
        <taxon>Methylobacteriaceae</taxon>
        <taxon>Methylobacterium</taxon>
    </lineage>
</organism>
<accession>A0ABQ4QIH3</accession>
<name>A0ABQ4QIH3_9HYPH</name>
<dbReference type="Proteomes" id="UP001055117">
    <property type="component" value="Unassembled WGS sequence"/>
</dbReference>
<feature type="domain" description="PIN" evidence="1">
    <location>
        <begin position="6"/>
        <end position="117"/>
    </location>
</feature>
<proteinExistence type="predicted"/>
<reference evidence="2 3" key="1">
    <citation type="journal article" date="2021" name="Front. Microbiol.">
        <title>Comprehensive Comparative Genomics and Phenotyping of Methylobacterium Species.</title>
        <authorList>
            <person name="Alessa O."/>
            <person name="Ogura Y."/>
            <person name="Fujitani Y."/>
            <person name="Takami H."/>
            <person name="Hayashi T."/>
            <person name="Sahin N."/>
            <person name="Tani A."/>
        </authorList>
    </citation>
    <scope>NUCLEOTIDE SEQUENCE [LARGE SCALE GENOMIC DNA]</scope>
    <source>
        <strain evidence="2 3">DSM 23679</strain>
    </source>
</reference>
<dbReference type="InterPro" id="IPR029060">
    <property type="entry name" value="PIN-like_dom_sf"/>
</dbReference>
<gene>
    <name evidence="2" type="ORF">AFCDBAGC_2728</name>
</gene>
<dbReference type="Pfam" id="PF01850">
    <property type="entry name" value="PIN"/>
    <property type="match status" value="1"/>
</dbReference>
<dbReference type="SUPFAM" id="SSF88723">
    <property type="entry name" value="PIN domain-like"/>
    <property type="match status" value="1"/>
</dbReference>
<evidence type="ECO:0000259" key="1">
    <source>
        <dbReference type="Pfam" id="PF01850"/>
    </source>
</evidence>
<sequence>MIEAFVLDASALLCLLKGEAGTQRVITVLPRAWISAVALSEVYADLAEAGGSQHRIAQAVGGLHLRVDPFDDAQAQAAGMLRPLLKAFDLSLSDHACLALAQQRNAVALTTQKAWADLPKSLRITIEILP</sequence>